<comment type="subunit">
    <text evidence="2">Homodimer.</text>
</comment>
<dbReference type="Proteomes" id="UP000070058">
    <property type="component" value="Unassembled WGS sequence"/>
</dbReference>
<evidence type="ECO:0000256" key="3">
    <source>
        <dbReference type="SAM" id="Coils"/>
    </source>
</evidence>
<dbReference type="InterPro" id="IPR004401">
    <property type="entry name" value="YbaB/EbfC"/>
</dbReference>
<dbReference type="Pfam" id="PF02575">
    <property type="entry name" value="YbaB_DNA_bd"/>
    <property type="match status" value="1"/>
</dbReference>
<dbReference type="Gene3D" id="3.30.1310.10">
    <property type="entry name" value="Nucleoid-associated protein YbaB-like domain"/>
    <property type="match status" value="1"/>
</dbReference>
<evidence type="ECO:0000256" key="2">
    <source>
        <dbReference type="HAMAP-Rule" id="MF_00274"/>
    </source>
</evidence>
<keyword evidence="2" id="KW-0963">Cytoplasm</keyword>
<dbReference type="AlphaFoldDB" id="A0A139SPU3"/>
<proteinExistence type="inferred from homology"/>
<dbReference type="STRING" id="1548207.AXK11_04175"/>
<keyword evidence="1 2" id="KW-0238">DNA-binding</keyword>
<reference evidence="5" key="1">
    <citation type="submission" date="2016-02" db="EMBL/GenBank/DDBJ databases">
        <authorList>
            <person name="Sanders J.G."/>
            <person name="Lin J.Y."/>
            <person name="Wertz J.T."/>
            <person name="Russell J.A."/>
            <person name="Moreau C.S."/>
            <person name="Powell S."/>
        </authorList>
    </citation>
    <scope>NUCLEOTIDE SEQUENCE [LARGE SCALE GENOMIC DNA]</scope>
    <source>
        <strain evidence="5">CAG34</strain>
    </source>
</reference>
<comment type="similarity">
    <text evidence="2">Belongs to the YbaB/EbfC family.</text>
</comment>
<dbReference type="GO" id="GO:0003677">
    <property type="term" value="F:DNA binding"/>
    <property type="evidence" value="ECO:0007669"/>
    <property type="project" value="UniProtKB-UniRule"/>
</dbReference>
<organism evidence="4 5">
    <name type="scientific">Cephaloticoccus primus</name>
    <dbReference type="NCBI Taxonomy" id="1548207"/>
    <lineage>
        <taxon>Bacteria</taxon>
        <taxon>Pseudomonadati</taxon>
        <taxon>Verrucomicrobiota</taxon>
        <taxon>Opitutia</taxon>
        <taxon>Opitutales</taxon>
        <taxon>Opitutaceae</taxon>
        <taxon>Cephaloticoccus</taxon>
    </lineage>
</organism>
<dbReference type="NCBIfam" id="TIGR00103">
    <property type="entry name" value="DNA_YbaB_EbfC"/>
    <property type="match status" value="1"/>
</dbReference>
<feature type="coiled-coil region" evidence="3">
    <location>
        <begin position="4"/>
        <end position="31"/>
    </location>
</feature>
<dbReference type="SUPFAM" id="SSF82607">
    <property type="entry name" value="YbaB-like"/>
    <property type="match status" value="1"/>
</dbReference>
<dbReference type="InterPro" id="IPR036894">
    <property type="entry name" value="YbaB-like_sf"/>
</dbReference>
<dbReference type="OrthoDB" id="9795263at2"/>
<dbReference type="HAMAP" id="MF_00274">
    <property type="entry name" value="DNA_YbaB_EbfC"/>
    <property type="match status" value="1"/>
</dbReference>
<protein>
    <recommendedName>
        <fullName evidence="2">Nucleoid-associated protein AXK11_04175</fullName>
    </recommendedName>
</protein>
<name>A0A139SPU3_9BACT</name>
<keyword evidence="5" id="KW-1185">Reference proteome</keyword>
<accession>A0A139SPU3</accession>
<gene>
    <name evidence="4" type="ORF">AXK11_04175</name>
</gene>
<dbReference type="PANTHER" id="PTHR33449:SF1">
    <property type="entry name" value="NUCLEOID-ASSOCIATED PROTEIN YBAB"/>
    <property type="match status" value="1"/>
</dbReference>
<evidence type="ECO:0000256" key="1">
    <source>
        <dbReference type="ARBA" id="ARBA00023125"/>
    </source>
</evidence>
<evidence type="ECO:0000313" key="4">
    <source>
        <dbReference type="EMBL" id="KXU36553.1"/>
    </source>
</evidence>
<dbReference type="GO" id="GO:0005829">
    <property type="term" value="C:cytosol"/>
    <property type="evidence" value="ECO:0007669"/>
    <property type="project" value="TreeGrafter"/>
</dbReference>
<comment type="function">
    <text evidence="2">Binds to DNA and alters its conformation. May be involved in regulation of gene expression, nucleoid organization and DNA protection.</text>
</comment>
<evidence type="ECO:0000313" key="5">
    <source>
        <dbReference type="Proteomes" id="UP000070058"/>
    </source>
</evidence>
<dbReference type="EMBL" id="LSZQ01000030">
    <property type="protein sequence ID" value="KXU36553.1"/>
    <property type="molecule type" value="Genomic_DNA"/>
</dbReference>
<comment type="subcellular location">
    <subcellularLocation>
        <location evidence="2">Cytoplasm</location>
        <location evidence="2">Nucleoid</location>
    </subcellularLocation>
</comment>
<comment type="caution">
    <text evidence="4">The sequence shown here is derived from an EMBL/GenBank/DDBJ whole genome shotgun (WGS) entry which is preliminary data.</text>
</comment>
<sequence>MAGLGKLLKQAQKMQRGVEALQSQLDAHEIQVASGGGAVQVKINGNGRFLSLTLDPELLKEEPGFVSETILTAIQDAAKQAKEYNEAEMQKITSGFSMPGML</sequence>
<keyword evidence="3" id="KW-0175">Coiled coil</keyword>
<dbReference type="PIRSF" id="PIRSF004555">
    <property type="entry name" value="UCP004555"/>
    <property type="match status" value="1"/>
</dbReference>
<dbReference type="RefSeq" id="WP_068629535.1">
    <property type="nucleotide sequence ID" value="NZ_LSZQ01000030.1"/>
</dbReference>
<dbReference type="GO" id="GO:0043590">
    <property type="term" value="C:bacterial nucleoid"/>
    <property type="evidence" value="ECO:0007669"/>
    <property type="project" value="UniProtKB-UniRule"/>
</dbReference>
<dbReference type="PANTHER" id="PTHR33449">
    <property type="entry name" value="NUCLEOID-ASSOCIATED PROTEIN YBAB"/>
    <property type="match status" value="1"/>
</dbReference>